<dbReference type="InterPro" id="IPR036365">
    <property type="entry name" value="PGBD-like_sf"/>
</dbReference>
<dbReference type="SUPFAM" id="SSF54001">
    <property type="entry name" value="Cysteine proteinases"/>
    <property type="match status" value="1"/>
</dbReference>
<name>A0A8S5UAR9_9CAUD</name>
<proteinExistence type="predicted"/>
<protein>
    <submittedName>
        <fullName evidence="3">CHAP domain protein</fullName>
    </submittedName>
</protein>
<accession>A0A8S5UAR9</accession>
<dbReference type="Gene3D" id="3.90.1720.10">
    <property type="entry name" value="endopeptidase domain like (from Nostoc punctiforme)"/>
    <property type="match status" value="1"/>
</dbReference>
<keyword evidence="1" id="KW-0929">Antimicrobial</keyword>
<feature type="domain" description="Peptidase C51" evidence="2">
    <location>
        <begin position="50"/>
        <end position="128"/>
    </location>
</feature>
<dbReference type="Pfam" id="PF05257">
    <property type="entry name" value="CHAP"/>
    <property type="match status" value="1"/>
</dbReference>
<dbReference type="InterPro" id="IPR007921">
    <property type="entry name" value="CHAP_dom"/>
</dbReference>
<dbReference type="GO" id="GO:0001897">
    <property type="term" value="P:symbiont-mediated cytolysis of host cell"/>
    <property type="evidence" value="ECO:0007669"/>
    <property type="project" value="UniProtKB-ARBA"/>
</dbReference>
<organism evidence="3">
    <name type="scientific">Siphoviridae sp. ctcK97</name>
    <dbReference type="NCBI Taxonomy" id="2825571"/>
    <lineage>
        <taxon>Viruses</taxon>
        <taxon>Duplodnaviria</taxon>
        <taxon>Heunggongvirae</taxon>
        <taxon>Uroviricota</taxon>
        <taxon>Caudoviricetes</taxon>
    </lineage>
</organism>
<dbReference type="SUPFAM" id="SSF47090">
    <property type="entry name" value="PGBD-like"/>
    <property type="match status" value="1"/>
</dbReference>
<evidence type="ECO:0000259" key="2">
    <source>
        <dbReference type="Pfam" id="PF05257"/>
    </source>
</evidence>
<reference evidence="3" key="1">
    <citation type="journal article" date="2021" name="Proc. Natl. Acad. Sci. U.S.A.">
        <title>A Catalog of Tens of Thousands of Viruses from Human Metagenomes Reveals Hidden Associations with Chronic Diseases.</title>
        <authorList>
            <person name="Tisza M.J."/>
            <person name="Buck C.B."/>
        </authorList>
    </citation>
    <scope>NUCLEOTIDE SEQUENCE</scope>
    <source>
        <strain evidence="3">CtcK97</strain>
    </source>
</reference>
<evidence type="ECO:0000313" key="3">
    <source>
        <dbReference type="EMBL" id="DAF91583.1"/>
    </source>
</evidence>
<dbReference type="EMBL" id="BK016058">
    <property type="protein sequence ID" value="DAF91583.1"/>
    <property type="molecule type" value="Genomic_DNA"/>
</dbReference>
<dbReference type="InterPro" id="IPR038765">
    <property type="entry name" value="Papain-like_cys_pep_sf"/>
</dbReference>
<evidence type="ECO:0000256" key="1">
    <source>
        <dbReference type="ARBA" id="ARBA00022529"/>
    </source>
</evidence>
<sequence>MSKIDDVMSHATYRLGYYAPDDPEPGSEAGRWLAKCMNQPWLAGPSEDIWWCMAFVSMCFDMAGEIDAIGGYSYNTDVTKNRMEKVSIEDAQRGDVVLFDWDRDGITDHVGIVEANLGDGWLQTIEGNTSPSNAGSQSAGNGVYRRQRSFGIDCVLRPKWSDANDSDDSDGADSLTDKWWGKATTYALQASMGLPANGWIEDQDEDNEEYFERTGTGWDWVEDPHDGSDTIAELQRRLDIEADGIAGPDTVSALQQHLRNRGHELDVDGYCGYRTVECLQYELVNGTLWG</sequence>